<dbReference type="EMBL" id="MTAC01000029">
    <property type="protein sequence ID" value="OSI32036.1"/>
    <property type="molecule type" value="Genomic_DNA"/>
</dbReference>
<comment type="caution">
    <text evidence="11">The sequence shown here is derived from an EMBL/GenBank/DDBJ whole genome shotgun (WGS) entry which is preliminary data.</text>
</comment>
<evidence type="ECO:0000256" key="1">
    <source>
        <dbReference type="ARBA" id="ARBA00004418"/>
    </source>
</evidence>
<protein>
    <recommendedName>
        <fullName evidence="3">Thiol:disulfide interchange protein DsbA</fullName>
    </recommendedName>
</protein>
<evidence type="ECO:0000256" key="3">
    <source>
        <dbReference type="ARBA" id="ARBA00013831"/>
    </source>
</evidence>
<dbReference type="CDD" id="cd03019">
    <property type="entry name" value="DsbA_DsbA"/>
    <property type="match status" value="1"/>
</dbReference>
<feature type="disulfide bond" description="Redox-active" evidence="8">
    <location>
        <begin position="54"/>
        <end position="57"/>
    </location>
</feature>
<organism evidence="11 13">
    <name type="scientific">Neisseria dumasiana</name>
    <dbReference type="NCBI Taxonomy" id="1931275"/>
    <lineage>
        <taxon>Bacteria</taxon>
        <taxon>Pseudomonadati</taxon>
        <taxon>Pseudomonadota</taxon>
        <taxon>Betaproteobacteria</taxon>
        <taxon>Neisseriales</taxon>
        <taxon>Neisseriaceae</taxon>
        <taxon>Neisseria</taxon>
    </lineage>
</organism>
<dbReference type="PIRSF" id="PIRSF001488">
    <property type="entry name" value="Tdi_protein"/>
    <property type="match status" value="1"/>
</dbReference>
<evidence type="ECO:0000256" key="6">
    <source>
        <dbReference type="ARBA" id="ARBA00023157"/>
    </source>
</evidence>
<keyword evidence="4 9" id="KW-0732">Signal</keyword>
<dbReference type="InterPro" id="IPR013766">
    <property type="entry name" value="Thioredoxin_domain"/>
</dbReference>
<dbReference type="InterPro" id="IPR017937">
    <property type="entry name" value="Thioredoxin_CS"/>
</dbReference>
<dbReference type="GO" id="GO:0015036">
    <property type="term" value="F:disulfide oxidoreductase activity"/>
    <property type="evidence" value="ECO:0007669"/>
    <property type="project" value="UniProtKB-ARBA"/>
</dbReference>
<accession>A0A1X3DGQ4</accession>
<reference evidence="11 14" key="2">
    <citation type="submission" date="2017-01" db="EMBL/GenBank/DDBJ databases">
        <authorList>
            <person name="Wolfgang W.J."/>
            <person name="Cole J."/>
            <person name="Wroblewski D."/>
            <person name="Mcginnis J."/>
            <person name="Musser K.A."/>
        </authorList>
    </citation>
    <scope>NUCLEOTIDE SEQUENCE</scope>
    <source>
        <strain evidence="11">124861</strain>
        <strain evidence="12 14">93087</strain>
    </source>
</reference>
<dbReference type="RefSeq" id="WP_085359935.1">
    <property type="nucleotide sequence ID" value="NZ_CP091509.1"/>
</dbReference>
<feature type="domain" description="Thioredoxin" evidence="10">
    <location>
        <begin position="9"/>
        <end position="207"/>
    </location>
</feature>
<dbReference type="Proteomes" id="UP000193346">
    <property type="component" value="Unassembled WGS sequence"/>
</dbReference>
<evidence type="ECO:0000256" key="2">
    <source>
        <dbReference type="ARBA" id="ARBA00005791"/>
    </source>
</evidence>
<feature type="chain" id="PRO_5012439855" description="Thiol:disulfide interchange protein DsbA" evidence="9">
    <location>
        <begin position="21"/>
        <end position="237"/>
    </location>
</feature>
<dbReference type="PROSITE" id="PS00194">
    <property type="entry name" value="THIOREDOXIN_1"/>
    <property type="match status" value="1"/>
</dbReference>
<sequence>MKLKTTLLTALASLALAANAYSATEGTDYTVLPQPIPQIQPDKIEVLEFFGYFCVHCYHLDPILLKHSKTFPADTYLRNEHVVWQPEHLGFARVAAAVNSSGLKYQANPEVFKAVYEQRINLADTNTFKQWAENQKGFDGKKLIAAYDSFSNPAQAKKMEELTNTYQISGTPTVIVGGKYQVKFTGDWNAGMKTIDELIAKVRSERGMKAPSKAKPTALNAPALKSKGAMIAKAANK</sequence>
<dbReference type="InterPro" id="IPR001853">
    <property type="entry name" value="DSBA-like_thioredoxin_dom"/>
</dbReference>
<keyword evidence="6" id="KW-1015">Disulfide bond</keyword>
<dbReference type="STRING" id="1931275.BV914_01895"/>
<evidence type="ECO:0000256" key="8">
    <source>
        <dbReference type="PIRSR" id="PIRSR001488-1"/>
    </source>
</evidence>
<dbReference type="SUPFAM" id="SSF52833">
    <property type="entry name" value="Thioredoxin-like"/>
    <property type="match status" value="1"/>
</dbReference>
<evidence type="ECO:0000259" key="10">
    <source>
        <dbReference type="PROSITE" id="PS51352"/>
    </source>
</evidence>
<evidence type="ECO:0000256" key="7">
    <source>
        <dbReference type="ARBA" id="ARBA00023284"/>
    </source>
</evidence>
<evidence type="ECO:0000256" key="4">
    <source>
        <dbReference type="ARBA" id="ARBA00022729"/>
    </source>
</evidence>
<dbReference type="Pfam" id="PF01323">
    <property type="entry name" value="DSBA"/>
    <property type="match status" value="1"/>
</dbReference>
<dbReference type="InterPro" id="IPR023205">
    <property type="entry name" value="DsbA/DsbL"/>
</dbReference>
<feature type="signal peptide" evidence="9">
    <location>
        <begin position="1"/>
        <end position="20"/>
    </location>
</feature>
<dbReference type="AlphaFoldDB" id="A0A1X3DGQ4"/>
<proteinExistence type="inferred from homology"/>
<dbReference type="Gene3D" id="3.40.30.10">
    <property type="entry name" value="Glutaredoxin"/>
    <property type="match status" value="1"/>
</dbReference>
<evidence type="ECO:0000313" key="13">
    <source>
        <dbReference type="Proteomes" id="UP000193303"/>
    </source>
</evidence>
<dbReference type="InterPro" id="IPR036249">
    <property type="entry name" value="Thioredoxin-like_sf"/>
</dbReference>
<comment type="similarity">
    <text evidence="2">Belongs to the thioredoxin family. DsbA subfamily.</text>
</comment>
<keyword evidence="5" id="KW-0574">Periplasm</keyword>
<dbReference type="OrthoDB" id="9784896at2"/>
<dbReference type="GO" id="GO:0042597">
    <property type="term" value="C:periplasmic space"/>
    <property type="evidence" value="ECO:0007669"/>
    <property type="project" value="UniProtKB-SubCell"/>
</dbReference>
<reference evidence="13" key="1">
    <citation type="submission" date="2017-01" db="EMBL/GenBank/DDBJ databases">
        <authorList>
            <person name="Mah S.A."/>
            <person name="Swanson W.J."/>
            <person name="Moy G.W."/>
            <person name="Vacquier V.D."/>
        </authorList>
    </citation>
    <scope>NUCLEOTIDE SEQUENCE [LARGE SCALE GENOMIC DNA]</scope>
    <source>
        <strain evidence="13">124861</strain>
    </source>
</reference>
<evidence type="ECO:0000256" key="9">
    <source>
        <dbReference type="SAM" id="SignalP"/>
    </source>
</evidence>
<evidence type="ECO:0000313" key="12">
    <source>
        <dbReference type="EMBL" id="OSI32036.1"/>
    </source>
</evidence>
<keyword evidence="7" id="KW-0676">Redox-active center</keyword>
<dbReference type="EMBL" id="MTAB01000020">
    <property type="protein sequence ID" value="OSI19103.1"/>
    <property type="molecule type" value="Genomic_DNA"/>
</dbReference>
<dbReference type="Proteomes" id="UP000193303">
    <property type="component" value="Unassembled WGS sequence"/>
</dbReference>
<dbReference type="PANTHER" id="PTHR35891">
    <property type="entry name" value="THIOL:DISULFIDE INTERCHANGE PROTEIN DSBA"/>
    <property type="match status" value="1"/>
</dbReference>
<evidence type="ECO:0000313" key="11">
    <source>
        <dbReference type="EMBL" id="OSI19103.1"/>
    </source>
</evidence>
<dbReference type="InterPro" id="IPR050824">
    <property type="entry name" value="Thiol_disulfide_DsbA"/>
</dbReference>
<evidence type="ECO:0000256" key="5">
    <source>
        <dbReference type="ARBA" id="ARBA00022764"/>
    </source>
</evidence>
<name>A0A1X3DGQ4_9NEIS</name>
<keyword evidence="14" id="KW-1185">Reference proteome</keyword>
<comment type="subcellular location">
    <subcellularLocation>
        <location evidence="1">Periplasm</location>
    </subcellularLocation>
</comment>
<gene>
    <name evidence="11" type="ORF">BV912_08820</name>
    <name evidence="12" type="ORF">BV913_10165</name>
</gene>
<evidence type="ECO:0000313" key="14">
    <source>
        <dbReference type="Proteomes" id="UP000193346"/>
    </source>
</evidence>
<dbReference type="PROSITE" id="PS51352">
    <property type="entry name" value="THIOREDOXIN_2"/>
    <property type="match status" value="1"/>
</dbReference>
<dbReference type="PANTHER" id="PTHR35891:SF3">
    <property type="entry name" value="THIOL:DISULFIDE INTERCHANGE PROTEIN DSBL"/>
    <property type="match status" value="1"/>
</dbReference>